<gene>
    <name evidence="5" type="ORF">PG986_007179</name>
</gene>
<comment type="cofactor">
    <cofactor evidence="1">
        <name>pyridoxal 5'-phosphate</name>
        <dbReference type="ChEBI" id="CHEBI:597326"/>
    </cofactor>
</comment>
<comment type="similarity">
    <text evidence="2">Belongs to the threonine aldolase family.</text>
</comment>
<dbReference type="InterPro" id="IPR001597">
    <property type="entry name" value="ArAA_b-elim_lyase/Thr_aldolase"/>
</dbReference>
<evidence type="ECO:0000313" key="6">
    <source>
        <dbReference type="Proteomes" id="UP001391051"/>
    </source>
</evidence>
<evidence type="ECO:0000256" key="2">
    <source>
        <dbReference type="ARBA" id="ARBA00006966"/>
    </source>
</evidence>
<dbReference type="Pfam" id="PF01212">
    <property type="entry name" value="Beta_elim_lyase"/>
    <property type="match status" value="1"/>
</dbReference>
<dbReference type="SUPFAM" id="SSF53383">
    <property type="entry name" value="PLP-dependent transferases"/>
    <property type="match status" value="1"/>
</dbReference>
<feature type="domain" description="Aromatic amino acid beta-eliminating lyase/threonine aldolase" evidence="4">
    <location>
        <begin position="30"/>
        <end position="249"/>
    </location>
</feature>
<comment type="caution">
    <text evidence="5">The sequence shown here is derived from an EMBL/GenBank/DDBJ whole genome shotgun (WGS) entry which is preliminary data.</text>
</comment>
<dbReference type="InterPro" id="IPR015421">
    <property type="entry name" value="PyrdxlP-dep_Trfase_major"/>
</dbReference>
<dbReference type="Gene3D" id="3.40.640.10">
    <property type="entry name" value="Type I PLP-dependent aspartate aminotransferase-like (Major domain)"/>
    <property type="match status" value="1"/>
</dbReference>
<accession>A0ABR1QCM4</accession>
<dbReference type="GeneID" id="92076463"/>
<dbReference type="InterPro" id="IPR015424">
    <property type="entry name" value="PyrdxlP-dep_Trfase"/>
</dbReference>
<evidence type="ECO:0000259" key="4">
    <source>
        <dbReference type="Pfam" id="PF01212"/>
    </source>
</evidence>
<dbReference type="PANTHER" id="PTHR48097">
    <property type="entry name" value="L-THREONINE ALDOLASE-RELATED"/>
    <property type="match status" value="1"/>
</dbReference>
<dbReference type="EMBL" id="JAQQWE010000005">
    <property type="protein sequence ID" value="KAK7951451.1"/>
    <property type="molecule type" value="Genomic_DNA"/>
</dbReference>
<keyword evidence="3" id="KW-0663">Pyridoxal phosphate</keyword>
<protein>
    <submittedName>
        <fullName evidence="5">Threonine aldolase protein</fullName>
    </submittedName>
</protein>
<evidence type="ECO:0000256" key="3">
    <source>
        <dbReference type="ARBA" id="ARBA00022898"/>
    </source>
</evidence>
<dbReference type="PIRSF" id="PIRSF017617">
    <property type="entry name" value="Thr_aldolase"/>
    <property type="match status" value="1"/>
</dbReference>
<dbReference type="RefSeq" id="XP_066699513.1">
    <property type="nucleotide sequence ID" value="XM_066843401.1"/>
</dbReference>
<dbReference type="Proteomes" id="UP001391051">
    <property type="component" value="Unassembled WGS sequence"/>
</dbReference>
<proteinExistence type="inferred from homology"/>
<evidence type="ECO:0000313" key="5">
    <source>
        <dbReference type="EMBL" id="KAK7951451.1"/>
    </source>
</evidence>
<dbReference type="InterPro" id="IPR023603">
    <property type="entry name" value="Low_specificity_L-TA-like"/>
</dbReference>
<sequence>MDQGNSRENGVPAAAKPATWVGHGGAAAFDLRSDTQTTPTAAMLEAISVTTLDDDVYNEDKTTIDLEAHVAALAGKEAALFVLSGTMGNQLALRSLLIQPPHSVLCDHRSHIIRHEAGGVASLSQAMVEAVVPRNGVHLTLEDVKDHACIGDNVHDCPTRVISLENTLGGMIMPLDEVRRISAWAREHGIRMHCDGARLWEVVASGGGSLREFAECFDTVNLCFSKGLGAPVGSIIVGPKDVLKHSRWMLHTNMLWLDLESMGCSGDRFTELGAQQGLKLSGNRIITHYQVGEEAIQKLTEVFKQVAAERNAPPQPGPKHANDTGVHVYKV</sequence>
<reference evidence="5 6" key="1">
    <citation type="submission" date="2023-01" db="EMBL/GenBank/DDBJ databases">
        <title>Analysis of 21 Apiospora genomes using comparative genomics revels a genus with tremendous synthesis potential of carbohydrate active enzymes and secondary metabolites.</title>
        <authorList>
            <person name="Sorensen T."/>
        </authorList>
    </citation>
    <scope>NUCLEOTIDE SEQUENCE [LARGE SCALE GENOMIC DNA]</scope>
    <source>
        <strain evidence="5 6">CBS 24483</strain>
    </source>
</reference>
<name>A0ABR1QCM4_9PEZI</name>
<keyword evidence="6" id="KW-1185">Reference proteome</keyword>
<dbReference type="PANTHER" id="PTHR48097:SF9">
    <property type="entry name" value="L-THREONINE ALDOLASE"/>
    <property type="match status" value="1"/>
</dbReference>
<organism evidence="5 6">
    <name type="scientific">Apiospora aurea</name>
    <dbReference type="NCBI Taxonomy" id="335848"/>
    <lineage>
        <taxon>Eukaryota</taxon>
        <taxon>Fungi</taxon>
        <taxon>Dikarya</taxon>
        <taxon>Ascomycota</taxon>
        <taxon>Pezizomycotina</taxon>
        <taxon>Sordariomycetes</taxon>
        <taxon>Xylariomycetidae</taxon>
        <taxon>Amphisphaeriales</taxon>
        <taxon>Apiosporaceae</taxon>
        <taxon>Apiospora</taxon>
    </lineage>
</organism>
<evidence type="ECO:0000256" key="1">
    <source>
        <dbReference type="ARBA" id="ARBA00001933"/>
    </source>
</evidence>